<dbReference type="PROSITE" id="PS50929">
    <property type="entry name" value="ABC_TM1F"/>
    <property type="match status" value="2"/>
</dbReference>
<name>J5JNI3_BEAB2</name>
<accession>J5JNI3</accession>
<dbReference type="GeneID" id="19889572"/>
<dbReference type="PROSITE" id="PS00211">
    <property type="entry name" value="ABC_TRANSPORTER_1"/>
    <property type="match status" value="2"/>
</dbReference>
<feature type="transmembrane region" description="Helical" evidence="12">
    <location>
        <begin position="502"/>
        <end position="525"/>
    </location>
</feature>
<dbReference type="SUPFAM" id="SSF52540">
    <property type="entry name" value="P-loop containing nucleoside triphosphate hydrolases"/>
    <property type="match status" value="2"/>
</dbReference>
<dbReference type="SMART" id="SM00382">
    <property type="entry name" value="AAA"/>
    <property type="match status" value="2"/>
</dbReference>
<dbReference type="Pfam" id="PF00664">
    <property type="entry name" value="ABC_membrane"/>
    <property type="match status" value="2"/>
</dbReference>
<evidence type="ECO:0000256" key="12">
    <source>
        <dbReference type="SAM" id="Phobius"/>
    </source>
</evidence>
<dbReference type="InParanoid" id="J5JNI3"/>
<feature type="domain" description="ABC transporter" evidence="13">
    <location>
        <begin position="1297"/>
        <end position="1544"/>
    </location>
</feature>
<feature type="transmembrane region" description="Helical" evidence="12">
    <location>
        <begin position="1201"/>
        <end position="1227"/>
    </location>
</feature>
<dbReference type="Proteomes" id="UP000002762">
    <property type="component" value="Unassembled WGS sequence"/>
</dbReference>
<dbReference type="GO" id="GO:0140359">
    <property type="term" value="F:ABC-type transporter activity"/>
    <property type="evidence" value="ECO:0007669"/>
    <property type="project" value="InterPro"/>
</dbReference>
<evidence type="ECO:0000256" key="4">
    <source>
        <dbReference type="ARBA" id="ARBA00022475"/>
    </source>
</evidence>
<dbReference type="InterPro" id="IPR056227">
    <property type="entry name" value="TMD0_ABC"/>
</dbReference>
<keyword evidence="4" id="KW-1003">Cell membrane</keyword>
<sequence>MHALVIGHFYGPERLPCPEANYDLVSLCCASRLYKKRYWPGRLPVAPPVSRTRNFLSSPNRASNKTQDMMLEQLIANRAPSLGYAYTGQAVLGAAAFASCDDAFGPLAVGCRNGRLDFTLLFEQTLFTIVPSALFMLGAIVVIIQLWGQKPKVHVTRIYYLKMTICFILVAIKAVLLAQWIQLRPNVPVGTVSVAAAAISVADAGFLALLAGLSHMRSITPSKLIIAFTFFSALLDGFRYRTILMVDELAPLTYTFAAGIVAKLVIFGLEAKSKRSVMLGDWSEIGAEETSSIVGQLFLWWVNPILQIGNASFLKSSDLPRLKPEQRARYLLPRMLQNWERYKDSGKFALALMVLNSCRSTVIAAGIPRLFLSVFKLLVPLYIKAVIQYATRQDNDNQVDKNTGYALIVGAIFLFLGRVLIANAYEQAKARMRVMMRTSLVATVLHFGAQMEPGEKKGSAALTLITVDVNRIAVSFFFIHDFWIAPLETAFAFWLLAGQVGWGSLGPLITIIFGAIVSGVCAIYVPNAQKKVNEAIEKRVSDTTTVIGHMKETKMLGLVDSWFMAIRKLMDNEIRQSLVFRRLMVVLNVSSKLPQSLAPPLTFGIAILLTKAGERLSVAEAFTSISIMNLIIGPISLMAHMYPFIIAALPCFVRIQEFLKLCSDYEARVALLGSSTQLSAVEDLLPELAEPILSITNGNVNAKSREEPLLQDATLKILPQTFNVVAGKVGSGKSVLLQALLGQLNISGDAKVRTSNVAYCSQQPWIISGTAKDNIVCKSEPDEAWYNAVVTACGLDRDFEDFPQGDATAVGTKGVSLSGGQKQRISLARGIFSRKPVVFVDDVLSGLDWATQRFIWDQVFGPSGLLRKNRVTVVLATHALHLIDQPDSVILLGDDGPGSVVQGTLDELKASTRIQDLIATSHKSADDETANTSSASSQKGNGEQTATVNEAEKTQDLIRKTGDVTLYSYYLKMVDRKVAVLACIAAFASATWPVLPVLWLKWWTEANESPTPVNTAYYYSVYVLVNVLEIIIILGTFYIALIYVAPTALRKVHTCLLRATMSAPLSFFVATPPGDLVNRFSRDIEQIDLELPLNLTFTFMAVIWLMSVVALILVGSLYMAVIIAPMMVFIYVLQKYYLQTSRQLRYLDIQSSAPVNTHIIEMIDGVATVQAYGWESQYQATGMDLLDETMRPNYMMRIIQLWLELVLDVFVAFVCITLIVICIMIPTSTSPGALGVALTNVTTLGDSLAWLVLSFTSTETALGSVERIRSFETKTPKELPPANPQRLPPTWPSKGAVRFNSVTASYPPKGNNPAFRALKNINVDIEPGQKVAICGRTGSGKSSLLLTLFRLLDLESGSITIDNINIMDVAQNVLRPRLVSVPQEPMLLPGSLRSNLVRNSNESTKGDKVDELDDEKLINYLKIVELWDLVEGQGGLDGDAADLKLSQGQKQLVCMARALASKDESSILVLDEAMSTVDRQTEELMVKILEDHFAEHTIISVVHRLNTVEKFDTVLLLDAGEVVEAGSPETLLAKEDGRFRALWHGKEA</sequence>
<feature type="transmembrane region" description="Helical" evidence="12">
    <location>
        <begin position="224"/>
        <end position="243"/>
    </location>
</feature>
<evidence type="ECO:0000256" key="9">
    <source>
        <dbReference type="ARBA" id="ARBA00023136"/>
    </source>
</evidence>
<comment type="similarity">
    <text evidence="2">Belongs to the ABC transporter superfamily. ABCC family. Conjugate transporter (TC 3.A.1.208) subfamily.</text>
</comment>
<evidence type="ECO:0000256" key="2">
    <source>
        <dbReference type="ARBA" id="ARBA00009726"/>
    </source>
</evidence>
<dbReference type="SUPFAM" id="SSF90123">
    <property type="entry name" value="ABC transporter transmembrane region"/>
    <property type="match status" value="2"/>
</dbReference>
<evidence type="ECO:0000313" key="16">
    <source>
        <dbReference type="Proteomes" id="UP000002762"/>
    </source>
</evidence>
<feature type="transmembrane region" description="Helical" evidence="12">
    <location>
        <begin position="159"/>
        <end position="181"/>
    </location>
</feature>
<feature type="transmembrane region" description="Helical" evidence="12">
    <location>
        <begin position="249"/>
        <end position="269"/>
    </location>
</feature>
<dbReference type="OrthoDB" id="6500128at2759"/>
<evidence type="ECO:0000259" key="14">
    <source>
        <dbReference type="PROSITE" id="PS50929"/>
    </source>
</evidence>
<dbReference type="InterPro" id="IPR036640">
    <property type="entry name" value="ABC1_TM_sf"/>
</dbReference>
<keyword evidence="8 12" id="KW-1133">Transmembrane helix</keyword>
<dbReference type="Pfam" id="PF00005">
    <property type="entry name" value="ABC_tran"/>
    <property type="match status" value="2"/>
</dbReference>
<organism evidence="15 16">
    <name type="scientific">Beauveria bassiana (strain ARSEF 2860)</name>
    <name type="common">White muscardine disease fungus</name>
    <name type="synonym">Tritirachium shiotae</name>
    <dbReference type="NCBI Taxonomy" id="655819"/>
    <lineage>
        <taxon>Eukaryota</taxon>
        <taxon>Fungi</taxon>
        <taxon>Dikarya</taxon>
        <taxon>Ascomycota</taxon>
        <taxon>Pezizomycotina</taxon>
        <taxon>Sordariomycetes</taxon>
        <taxon>Hypocreomycetidae</taxon>
        <taxon>Hypocreales</taxon>
        <taxon>Cordycipitaceae</taxon>
        <taxon>Beauveria</taxon>
    </lineage>
</organism>
<feature type="transmembrane region" description="Helical" evidence="12">
    <location>
        <begin position="403"/>
        <end position="425"/>
    </location>
</feature>
<evidence type="ECO:0000259" key="13">
    <source>
        <dbReference type="PROSITE" id="PS50893"/>
    </source>
</evidence>
<comment type="subcellular location">
    <subcellularLocation>
        <location evidence="1">Cell membrane</location>
        <topology evidence="1">Multi-pass membrane protein</topology>
    </subcellularLocation>
</comment>
<dbReference type="Pfam" id="PF24357">
    <property type="entry name" value="TMD0_ABC"/>
    <property type="match status" value="1"/>
</dbReference>
<dbReference type="PROSITE" id="PS50893">
    <property type="entry name" value="ABC_TRANSPORTER_2"/>
    <property type="match status" value="2"/>
</dbReference>
<dbReference type="InterPro" id="IPR017871">
    <property type="entry name" value="ABC_transporter-like_CS"/>
</dbReference>
<dbReference type="GO" id="GO:0005524">
    <property type="term" value="F:ATP binding"/>
    <property type="evidence" value="ECO:0007669"/>
    <property type="project" value="UniProtKB-KW"/>
</dbReference>
<dbReference type="InterPro" id="IPR003593">
    <property type="entry name" value="AAA+_ATPase"/>
</dbReference>
<evidence type="ECO:0000313" key="15">
    <source>
        <dbReference type="EMBL" id="EJP64566.1"/>
    </source>
</evidence>
<feature type="transmembrane region" description="Helical" evidence="12">
    <location>
        <begin position="362"/>
        <end position="383"/>
    </location>
</feature>
<feature type="domain" description="ABC transporter" evidence="13">
    <location>
        <begin position="695"/>
        <end position="920"/>
    </location>
</feature>
<keyword evidence="9 12" id="KW-0472">Membrane</keyword>
<dbReference type="PANTHER" id="PTHR24223">
    <property type="entry name" value="ATP-BINDING CASSETTE SUB-FAMILY C"/>
    <property type="match status" value="1"/>
</dbReference>
<dbReference type="GO" id="GO:0005886">
    <property type="term" value="C:plasma membrane"/>
    <property type="evidence" value="ECO:0007669"/>
    <property type="project" value="UniProtKB-SubCell"/>
</dbReference>
<evidence type="ECO:0000256" key="11">
    <source>
        <dbReference type="SAM" id="MobiDB-lite"/>
    </source>
</evidence>
<keyword evidence="5 12" id="KW-0812">Transmembrane</keyword>
<dbReference type="Gene3D" id="3.40.50.300">
    <property type="entry name" value="P-loop containing nucleotide triphosphate hydrolases"/>
    <property type="match status" value="2"/>
</dbReference>
<dbReference type="InterPro" id="IPR044726">
    <property type="entry name" value="ABCC_6TM_D2"/>
</dbReference>
<feature type="transmembrane region" description="Helical" evidence="12">
    <location>
        <begin position="1101"/>
        <end position="1133"/>
    </location>
</feature>
<keyword evidence="3" id="KW-0813">Transport</keyword>
<evidence type="ECO:0000256" key="1">
    <source>
        <dbReference type="ARBA" id="ARBA00004651"/>
    </source>
</evidence>
<dbReference type="GO" id="GO:0016887">
    <property type="term" value="F:ATP hydrolysis activity"/>
    <property type="evidence" value="ECO:0007669"/>
    <property type="project" value="InterPro"/>
</dbReference>
<keyword evidence="10" id="KW-0325">Glycoprotein</keyword>
<dbReference type="PANTHER" id="PTHR24223:SF399">
    <property type="entry name" value="ABC TRANSPORTER ATNG"/>
    <property type="match status" value="1"/>
</dbReference>
<evidence type="ECO:0000256" key="10">
    <source>
        <dbReference type="ARBA" id="ARBA00023180"/>
    </source>
</evidence>
<feature type="transmembrane region" description="Helical" evidence="12">
    <location>
        <begin position="472"/>
        <end position="496"/>
    </location>
</feature>
<dbReference type="STRING" id="655819.J5JNI3"/>
<feature type="region of interest" description="Disordered" evidence="11">
    <location>
        <begin position="922"/>
        <end position="952"/>
    </location>
</feature>
<keyword evidence="7" id="KW-0067">ATP-binding</keyword>
<dbReference type="InterPro" id="IPR011527">
    <property type="entry name" value="ABC1_TM_dom"/>
</dbReference>
<keyword evidence="16" id="KW-1185">Reference proteome</keyword>
<evidence type="ECO:0000256" key="6">
    <source>
        <dbReference type="ARBA" id="ARBA00022741"/>
    </source>
</evidence>
<feature type="compositionally biased region" description="Polar residues" evidence="11">
    <location>
        <begin position="930"/>
        <end position="948"/>
    </location>
</feature>
<proteinExistence type="inferred from homology"/>
<dbReference type="FunFam" id="3.40.50.300:FF:002145">
    <property type="entry name" value="ABC transporter (MsbA subfamily)"/>
    <property type="match status" value="1"/>
</dbReference>
<dbReference type="InterPro" id="IPR027417">
    <property type="entry name" value="P-loop_NTPase"/>
</dbReference>
<dbReference type="Gene3D" id="1.20.1560.10">
    <property type="entry name" value="ABC transporter type 1, transmembrane domain"/>
    <property type="match status" value="2"/>
</dbReference>
<keyword evidence="6" id="KW-0547">Nucleotide-binding</keyword>
<feature type="transmembrane region" description="Helical" evidence="12">
    <location>
        <begin position="126"/>
        <end position="147"/>
    </location>
</feature>
<evidence type="ECO:0000256" key="5">
    <source>
        <dbReference type="ARBA" id="ARBA00022692"/>
    </source>
</evidence>
<feature type="transmembrane region" description="Helical" evidence="12">
    <location>
        <begin position="187"/>
        <end position="212"/>
    </location>
</feature>
<dbReference type="RefSeq" id="XP_008599879.1">
    <property type="nucleotide sequence ID" value="XM_008601657.1"/>
</dbReference>
<gene>
    <name evidence="15" type="ORF">BBA_06560</name>
</gene>
<dbReference type="InterPro" id="IPR050173">
    <property type="entry name" value="ABC_transporter_C-like"/>
</dbReference>
<evidence type="ECO:0000256" key="3">
    <source>
        <dbReference type="ARBA" id="ARBA00022448"/>
    </source>
</evidence>
<feature type="transmembrane region" description="Helical" evidence="12">
    <location>
        <begin position="978"/>
        <end position="999"/>
    </location>
</feature>
<feature type="transmembrane region" description="Helical" evidence="12">
    <location>
        <begin position="1019"/>
        <end position="1043"/>
    </location>
</feature>
<protein>
    <submittedName>
        <fullName evidence="15">ABC transporter</fullName>
    </submittedName>
</protein>
<dbReference type="InterPro" id="IPR003439">
    <property type="entry name" value="ABC_transporter-like_ATP-bd"/>
</dbReference>
<dbReference type="CDD" id="cd18580">
    <property type="entry name" value="ABC_6TM_ABCC_D2"/>
    <property type="match status" value="1"/>
</dbReference>
<feature type="domain" description="ABC transmembrane type-1" evidence="14">
    <location>
        <begin position="370"/>
        <end position="647"/>
    </location>
</feature>
<evidence type="ECO:0000256" key="8">
    <source>
        <dbReference type="ARBA" id="ARBA00022989"/>
    </source>
</evidence>
<dbReference type="HOGENOM" id="CLU_000604_27_5_1"/>
<reference evidence="15 16" key="1">
    <citation type="journal article" date="2012" name="Sci. Rep.">
        <title>Genomic perspectives on the evolution of fungal entomopathogenicity in Beauveria bassiana.</title>
        <authorList>
            <person name="Xiao G."/>
            <person name="Ying S.H."/>
            <person name="Zheng P."/>
            <person name="Wang Z.L."/>
            <person name="Zhang S."/>
            <person name="Xie X.Q."/>
            <person name="Shang Y."/>
            <person name="St Leger R.J."/>
            <person name="Zhao G.P."/>
            <person name="Wang C."/>
            <person name="Feng M.G."/>
        </authorList>
    </citation>
    <scope>NUCLEOTIDE SEQUENCE [LARGE SCALE GENOMIC DNA]</scope>
    <source>
        <strain evidence="15 16">ARSEF 2860</strain>
    </source>
</reference>
<feature type="domain" description="ABC transmembrane type-1" evidence="14">
    <location>
        <begin position="980"/>
        <end position="1260"/>
    </location>
</feature>
<evidence type="ECO:0000256" key="7">
    <source>
        <dbReference type="ARBA" id="ARBA00022840"/>
    </source>
</evidence>
<dbReference type="EMBL" id="JH725168">
    <property type="protein sequence ID" value="EJP64566.1"/>
    <property type="molecule type" value="Genomic_DNA"/>
</dbReference>